<keyword evidence="1" id="KW-0812">Transmembrane</keyword>
<name>A0ABT4RQ10_9ACTN</name>
<reference evidence="2" key="1">
    <citation type="submission" date="2022-10" db="EMBL/GenBank/DDBJ databases">
        <title>The WGS of Solirubrobacter sp. CPCC 204708.</title>
        <authorList>
            <person name="Jiang Z."/>
        </authorList>
    </citation>
    <scope>NUCLEOTIDE SEQUENCE</scope>
    <source>
        <strain evidence="2">CPCC 204708</strain>
    </source>
</reference>
<sequence>MNEPHTPIERYEGTCIAVSIELYRNESEKRDRLEFSVAPDVRMPQDIEELLFRAYTLSRQVHLTFTSGRDRSLCLQMVYGVISGIFRELDREAAMRKAGHDNVKCSQMKYLETACKRAEAYFARASQRRAQLRYLGGLGVGLLLTSAAGTGMTLGLEAVPETGDSPWMLFAMLLAGGLGAVLSVLFGMTSGNLKLHTLFAHAESGIGPLVAAGALRPLVGALSGLLAYVLLQSGIVPLEVAEGAQGTHFFIALAIVAGFSERWTRGLLAGTEERLQAAPAAKAG</sequence>
<dbReference type="RefSeq" id="WP_202958250.1">
    <property type="nucleotide sequence ID" value="NZ_JAPCID010000043.1"/>
</dbReference>
<proteinExistence type="predicted"/>
<evidence type="ECO:0000256" key="1">
    <source>
        <dbReference type="SAM" id="Phobius"/>
    </source>
</evidence>
<protein>
    <submittedName>
        <fullName evidence="2">Uncharacterized protein</fullName>
    </submittedName>
</protein>
<keyword evidence="3" id="KW-1185">Reference proteome</keyword>
<accession>A0ABT4RQ10</accession>
<dbReference type="EMBL" id="JAPCID010000043">
    <property type="protein sequence ID" value="MDA0140664.1"/>
    <property type="molecule type" value="Genomic_DNA"/>
</dbReference>
<keyword evidence="1" id="KW-1133">Transmembrane helix</keyword>
<dbReference type="Proteomes" id="UP001147700">
    <property type="component" value="Unassembled WGS sequence"/>
</dbReference>
<comment type="caution">
    <text evidence="2">The sequence shown here is derived from an EMBL/GenBank/DDBJ whole genome shotgun (WGS) entry which is preliminary data.</text>
</comment>
<keyword evidence="1" id="KW-0472">Membrane</keyword>
<feature type="transmembrane region" description="Helical" evidence="1">
    <location>
        <begin position="134"/>
        <end position="155"/>
    </location>
</feature>
<organism evidence="2 3">
    <name type="scientific">Solirubrobacter deserti</name>
    <dbReference type="NCBI Taxonomy" id="2282478"/>
    <lineage>
        <taxon>Bacteria</taxon>
        <taxon>Bacillati</taxon>
        <taxon>Actinomycetota</taxon>
        <taxon>Thermoleophilia</taxon>
        <taxon>Solirubrobacterales</taxon>
        <taxon>Solirubrobacteraceae</taxon>
        <taxon>Solirubrobacter</taxon>
    </lineage>
</organism>
<gene>
    <name evidence="2" type="ORF">OJ962_24415</name>
</gene>
<feature type="transmembrane region" description="Helical" evidence="1">
    <location>
        <begin position="167"/>
        <end position="188"/>
    </location>
</feature>
<evidence type="ECO:0000313" key="2">
    <source>
        <dbReference type="EMBL" id="MDA0140664.1"/>
    </source>
</evidence>
<evidence type="ECO:0000313" key="3">
    <source>
        <dbReference type="Proteomes" id="UP001147700"/>
    </source>
</evidence>